<protein>
    <submittedName>
        <fullName evidence="4">PEP-CTERM sorting domain-containing protein</fullName>
    </submittedName>
</protein>
<evidence type="ECO:0000313" key="4">
    <source>
        <dbReference type="EMBL" id="MTV53077.1"/>
    </source>
</evidence>
<evidence type="ECO:0000313" key="3">
    <source>
        <dbReference type="EMBL" id="GGB84839.1"/>
    </source>
</evidence>
<dbReference type="NCBIfam" id="TIGR02595">
    <property type="entry name" value="PEP_CTERM"/>
    <property type="match status" value="1"/>
</dbReference>
<reference evidence="4 5" key="3">
    <citation type="submission" date="2019-11" db="EMBL/GenBank/DDBJ databases">
        <title>Type strains purchased from KCTC, JCM and DSMZ.</title>
        <authorList>
            <person name="Lu H."/>
        </authorList>
    </citation>
    <scope>NUCLEOTIDE SEQUENCE [LARGE SCALE GENOMIC DNA]</scope>
    <source>
        <strain evidence="4 5">KCTC 52429</strain>
    </source>
</reference>
<evidence type="ECO:0000313" key="6">
    <source>
        <dbReference type="Proteomes" id="UP000622638"/>
    </source>
</evidence>
<keyword evidence="6" id="KW-1185">Reference proteome</keyword>
<dbReference type="Pfam" id="PF07589">
    <property type="entry name" value="PEP-CTERM"/>
    <property type="match status" value="1"/>
</dbReference>
<reference evidence="3" key="1">
    <citation type="journal article" date="2014" name="Int. J. Syst. Evol. Microbiol.">
        <title>Complete genome of a new Firmicutes species belonging to the dominant human colonic microbiota ('Ruminococcus bicirculans') reveals two chromosomes and a selective capacity to utilize plant glucans.</title>
        <authorList>
            <consortium name="NISC Comparative Sequencing Program"/>
            <person name="Wegmann U."/>
            <person name="Louis P."/>
            <person name="Goesmann A."/>
            <person name="Henrissat B."/>
            <person name="Duncan S.H."/>
            <person name="Flint H.J."/>
        </authorList>
    </citation>
    <scope>NUCLEOTIDE SEQUENCE</scope>
    <source>
        <strain evidence="3">CGMCC 1.15931</strain>
    </source>
</reference>
<proteinExistence type="predicted"/>
<evidence type="ECO:0000313" key="5">
    <source>
        <dbReference type="Proteomes" id="UP000430634"/>
    </source>
</evidence>
<dbReference type="EMBL" id="WNKZ01000022">
    <property type="protein sequence ID" value="MTV53077.1"/>
    <property type="molecule type" value="Genomic_DNA"/>
</dbReference>
<gene>
    <name evidence="3" type="ORF">GCM10011572_03450</name>
    <name evidence="4" type="ORF">GM672_10075</name>
</gene>
<dbReference type="EMBL" id="BMKG01000001">
    <property type="protein sequence ID" value="GGB84839.1"/>
    <property type="molecule type" value="Genomic_DNA"/>
</dbReference>
<reference evidence="6" key="2">
    <citation type="journal article" date="2019" name="Int. J. Syst. Evol. Microbiol.">
        <title>The Global Catalogue of Microorganisms (GCM) 10K type strain sequencing project: providing services to taxonomists for standard genome sequencing and annotation.</title>
        <authorList>
            <consortium name="The Broad Institute Genomics Platform"/>
            <consortium name="The Broad Institute Genome Sequencing Center for Infectious Disease"/>
            <person name="Wu L."/>
            <person name="Ma J."/>
        </authorList>
    </citation>
    <scope>NUCLEOTIDE SEQUENCE [LARGE SCALE GENOMIC DNA]</scope>
    <source>
        <strain evidence="6">CGMCC 1.15931</strain>
    </source>
</reference>
<dbReference type="InterPro" id="IPR013424">
    <property type="entry name" value="Ice-binding_C"/>
</dbReference>
<reference evidence="3" key="4">
    <citation type="submission" date="2024-05" db="EMBL/GenBank/DDBJ databases">
        <authorList>
            <person name="Sun Q."/>
            <person name="Zhou Y."/>
        </authorList>
    </citation>
    <scope>NUCLEOTIDE SEQUENCE</scope>
    <source>
        <strain evidence="3">CGMCC 1.15931</strain>
    </source>
</reference>
<dbReference type="AlphaFoldDB" id="A0A6I3SZZ8"/>
<keyword evidence="1" id="KW-0732">Signal</keyword>
<name>A0A6I3SZZ8_9BURK</name>
<feature type="chain" id="PRO_5026020993" evidence="1">
    <location>
        <begin position="19"/>
        <end position="216"/>
    </location>
</feature>
<evidence type="ECO:0000256" key="1">
    <source>
        <dbReference type="SAM" id="SignalP"/>
    </source>
</evidence>
<comment type="caution">
    <text evidence="4">The sequence shown here is derived from an EMBL/GenBank/DDBJ whole genome shotgun (WGS) entry which is preliminary data.</text>
</comment>
<feature type="signal peptide" evidence="1">
    <location>
        <begin position="1"/>
        <end position="18"/>
    </location>
</feature>
<dbReference type="RefSeq" id="WP_155470397.1">
    <property type="nucleotide sequence ID" value="NZ_BMKG01000001.1"/>
</dbReference>
<sequence>MKSFFLIAAAVCAMEAQAAVVTVEYNATIDFIHRESFSEGIFDAVESSDWPGYTISVGETVTGRFSYDDTSGSVDGHGITSANAASYTQIFNGSGTILDRGSSGELTVFQGYGGLVSRFGNHPYASVSFFFPAGHLSPGVLPTANDWSLAAVDSYPSNNFLMLFVIAPQKELHVGGNKVSFNVVSAVPEPATYAMLFAGLAVTVVASRRRGQQVRS</sequence>
<dbReference type="Proteomes" id="UP000622638">
    <property type="component" value="Unassembled WGS sequence"/>
</dbReference>
<accession>A0A6I3SZZ8</accession>
<feature type="domain" description="Ice-binding protein C-terminal" evidence="2">
    <location>
        <begin position="186"/>
        <end position="210"/>
    </location>
</feature>
<dbReference type="Proteomes" id="UP000430634">
    <property type="component" value="Unassembled WGS sequence"/>
</dbReference>
<organism evidence="4 5">
    <name type="scientific">Pseudoduganella buxea</name>
    <dbReference type="NCBI Taxonomy" id="1949069"/>
    <lineage>
        <taxon>Bacteria</taxon>
        <taxon>Pseudomonadati</taxon>
        <taxon>Pseudomonadota</taxon>
        <taxon>Betaproteobacteria</taxon>
        <taxon>Burkholderiales</taxon>
        <taxon>Oxalobacteraceae</taxon>
        <taxon>Telluria group</taxon>
        <taxon>Pseudoduganella</taxon>
    </lineage>
</organism>
<evidence type="ECO:0000259" key="2">
    <source>
        <dbReference type="Pfam" id="PF07589"/>
    </source>
</evidence>
<dbReference type="OrthoDB" id="8758204at2"/>